<feature type="transmembrane region" description="Helical" evidence="2">
    <location>
        <begin position="106"/>
        <end position="124"/>
    </location>
</feature>
<feature type="domain" description="SMODS and SLOG-associating 2TM effector" evidence="3">
    <location>
        <begin position="61"/>
        <end position="181"/>
    </location>
</feature>
<dbReference type="PANTHER" id="PTHR38793">
    <property type="entry name" value="SLATT_FUNGAL DOMAIN-CONTAINING PROTEIN-RELATED"/>
    <property type="match status" value="1"/>
</dbReference>
<dbReference type="OrthoDB" id="4472872at2759"/>
<dbReference type="EMBL" id="FJOG01000002">
    <property type="protein sequence ID" value="CZR52315.1"/>
    <property type="molecule type" value="Genomic_DNA"/>
</dbReference>
<dbReference type="Proteomes" id="UP000184330">
    <property type="component" value="Unassembled WGS sequence"/>
</dbReference>
<sequence>MSNEEHIPLLLDGPSDDAQHPINSNLVTFRNAIGINVHTSSSNPQEIENARSKPKGLYKEIIQMQRSRTRNYYCFEVFYYCALIAQILIGAILAALGSLASTHPTVITVLGILNTATAGILALLKGQGLPDRLRKDAYQMKKVQDFIEETDIRLAIGEELHPAELDAVVEKVFEMYNTARDTAEMNHPSNYAHQVDASETSPRSPRGRVPPGGHDGSVDESVKIRSVNRMAVNGAAGNQAKGKYVID</sequence>
<dbReference type="NCBIfam" id="NF033635">
    <property type="entry name" value="SLATT_fungal"/>
    <property type="match status" value="1"/>
</dbReference>
<keyword evidence="2" id="KW-1133">Transmembrane helix</keyword>
<keyword evidence="2" id="KW-0472">Membrane</keyword>
<evidence type="ECO:0000259" key="3">
    <source>
        <dbReference type="Pfam" id="PF18142"/>
    </source>
</evidence>
<keyword evidence="2" id="KW-0812">Transmembrane</keyword>
<feature type="compositionally biased region" description="Low complexity" evidence="1">
    <location>
        <begin position="201"/>
        <end position="212"/>
    </location>
</feature>
<feature type="transmembrane region" description="Helical" evidence="2">
    <location>
        <begin position="77"/>
        <end position="100"/>
    </location>
</feature>
<feature type="region of interest" description="Disordered" evidence="1">
    <location>
        <begin position="184"/>
        <end position="219"/>
    </location>
</feature>
<dbReference type="AlphaFoldDB" id="A0A1L7WHR0"/>
<organism evidence="4 5">
    <name type="scientific">Phialocephala subalpina</name>
    <dbReference type="NCBI Taxonomy" id="576137"/>
    <lineage>
        <taxon>Eukaryota</taxon>
        <taxon>Fungi</taxon>
        <taxon>Dikarya</taxon>
        <taxon>Ascomycota</taxon>
        <taxon>Pezizomycotina</taxon>
        <taxon>Leotiomycetes</taxon>
        <taxon>Helotiales</taxon>
        <taxon>Mollisiaceae</taxon>
        <taxon>Phialocephala</taxon>
        <taxon>Phialocephala fortinii species complex</taxon>
    </lineage>
</organism>
<feature type="compositionally biased region" description="Polar residues" evidence="1">
    <location>
        <begin position="187"/>
        <end position="200"/>
    </location>
</feature>
<gene>
    <name evidence="4" type="ORF">PAC_02192</name>
</gene>
<accession>A0A1L7WHR0</accession>
<evidence type="ECO:0000256" key="2">
    <source>
        <dbReference type="SAM" id="Phobius"/>
    </source>
</evidence>
<dbReference type="InterPro" id="IPR041622">
    <property type="entry name" value="SLATT_fungi"/>
</dbReference>
<evidence type="ECO:0000313" key="4">
    <source>
        <dbReference type="EMBL" id="CZR52315.1"/>
    </source>
</evidence>
<dbReference type="Pfam" id="PF18142">
    <property type="entry name" value="SLATT_fungal"/>
    <property type="match status" value="1"/>
</dbReference>
<evidence type="ECO:0000256" key="1">
    <source>
        <dbReference type="SAM" id="MobiDB-lite"/>
    </source>
</evidence>
<dbReference type="PANTHER" id="PTHR38793:SF3">
    <property type="entry name" value="SMODS AND SLOG-ASSOCIATING 2TM EFFECTOR DOMAIN-CONTAINING PROTEIN"/>
    <property type="match status" value="1"/>
</dbReference>
<protein>
    <recommendedName>
        <fullName evidence="3">SMODS and SLOG-associating 2TM effector domain-containing protein</fullName>
    </recommendedName>
</protein>
<evidence type="ECO:0000313" key="5">
    <source>
        <dbReference type="Proteomes" id="UP000184330"/>
    </source>
</evidence>
<keyword evidence="5" id="KW-1185">Reference proteome</keyword>
<name>A0A1L7WHR0_9HELO</name>
<reference evidence="4 5" key="1">
    <citation type="submission" date="2016-03" db="EMBL/GenBank/DDBJ databases">
        <authorList>
            <person name="Ploux O."/>
        </authorList>
    </citation>
    <scope>NUCLEOTIDE SEQUENCE [LARGE SCALE GENOMIC DNA]</scope>
    <source>
        <strain evidence="4 5">UAMH 11012</strain>
    </source>
</reference>
<proteinExistence type="predicted"/>